<organism evidence="2 3">
    <name type="scientific">Ephemerocybe angulata</name>
    <dbReference type="NCBI Taxonomy" id="980116"/>
    <lineage>
        <taxon>Eukaryota</taxon>
        <taxon>Fungi</taxon>
        <taxon>Dikarya</taxon>
        <taxon>Basidiomycota</taxon>
        <taxon>Agaricomycotina</taxon>
        <taxon>Agaricomycetes</taxon>
        <taxon>Agaricomycetidae</taxon>
        <taxon>Agaricales</taxon>
        <taxon>Agaricineae</taxon>
        <taxon>Psathyrellaceae</taxon>
        <taxon>Ephemerocybe</taxon>
    </lineage>
</organism>
<dbReference type="InterPro" id="IPR000253">
    <property type="entry name" value="FHA_dom"/>
</dbReference>
<gene>
    <name evidence="2" type="ORF">DFP72DRAFT_822983</name>
</gene>
<dbReference type="InterPro" id="IPR051176">
    <property type="entry name" value="Cent_Immune-Sig_Mod"/>
</dbReference>
<name>A0A8H6HGF0_9AGAR</name>
<sequence length="126" mass="13341">MPAPAPPVSTPSAQQTTTATAQPYPALYLYPLNDSFGPKHIALSHGLHVKIGRQTNAETAPGEPNGCFDGKVLTRQHAEVLGGHGADDEQIYVKEVKSSNGTFINGEQMSSEAVQSLKSDAATPLW</sequence>
<dbReference type="PANTHER" id="PTHR15715:SF37">
    <property type="entry name" value="LD47843P"/>
    <property type="match status" value="1"/>
</dbReference>
<dbReference type="PANTHER" id="PTHR15715">
    <property type="entry name" value="CENTROSOMAL PROTEIN OF 170 KDA"/>
    <property type="match status" value="1"/>
</dbReference>
<dbReference type="Proteomes" id="UP000521943">
    <property type="component" value="Unassembled WGS sequence"/>
</dbReference>
<dbReference type="SMART" id="SM00240">
    <property type="entry name" value="FHA"/>
    <property type="match status" value="1"/>
</dbReference>
<dbReference type="InterPro" id="IPR008984">
    <property type="entry name" value="SMAD_FHA_dom_sf"/>
</dbReference>
<dbReference type="Pfam" id="PF00498">
    <property type="entry name" value="FHA"/>
    <property type="match status" value="1"/>
</dbReference>
<evidence type="ECO:0000259" key="1">
    <source>
        <dbReference type="PROSITE" id="PS50006"/>
    </source>
</evidence>
<accession>A0A8H6HGF0</accession>
<keyword evidence="3" id="KW-1185">Reference proteome</keyword>
<evidence type="ECO:0000313" key="2">
    <source>
        <dbReference type="EMBL" id="KAF6746580.1"/>
    </source>
</evidence>
<dbReference type="PROSITE" id="PS50006">
    <property type="entry name" value="FHA_DOMAIN"/>
    <property type="match status" value="1"/>
</dbReference>
<dbReference type="AlphaFoldDB" id="A0A8H6HGF0"/>
<evidence type="ECO:0000313" key="3">
    <source>
        <dbReference type="Proteomes" id="UP000521943"/>
    </source>
</evidence>
<reference evidence="2 3" key="1">
    <citation type="submission" date="2020-07" db="EMBL/GenBank/DDBJ databases">
        <title>Comparative genomics of pyrophilous fungi reveals a link between fire events and developmental genes.</title>
        <authorList>
            <consortium name="DOE Joint Genome Institute"/>
            <person name="Steindorff A.S."/>
            <person name="Carver A."/>
            <person name="Calhoun S."/>
            <person name="Stillman K."/>
            <person name="Liu H."/>
            <person name="Lipzen A."/>
            <person name="Pangilinan J."/>
            <person name="Labutti K."/>
            <person name="Bruns T.D."/>
            <person name="Grigoriev I.V."/>
        </authorList>
    </citation>
    <scope>NUCLEOTIDE SEQUENCE [LARGE SCALE GENOMIC DNA]</scope>
    <source>
        <strain evidence="2 3">CBS 144469</strain>
    </source>
</reference>
<dbReference type="OrthoDB" id="687730at2759"/>
<dbReference type="SUPFAM" id="SSF49879">
    <property type="entry name" value="SMAD/FHA domain"/>
    <property type="match status" value="1"/>
</dbReference>
<dbReference type="Gene3D" id="2.60.200.20">
    <property type="match status" value="1"/>
</dbReference>
<protein>
    <recommendedName>
        <fullName evidence="1">FHA domain-containing protein</fullName>
    </recommendedName>
</protein>
<proteinExistence type="predicted"/>
<comment type="caution">
    <text evidence="2">The sequence shown here is derived from an EMBL/GenBank/DDBJ whole genome shotgun (WGS) entry which is preliminary data.</text>
</comment>
<dbReference type="EMBL" id="JACGCI010000091">
    <property type="protein sequence ID" value="KAF6746580.1"/>
    <property type="molecule type" value="Genomic_DNA"/>
</dbReference>
<dbReference type="GO" id="GO:0005737">
    <property type="term" value="C:cytoplasm"/>
    <property type="evidence" value="ECO:0007669"/>
    <property type="project" value="TreeGrafter"/>
</dbReference>
<feature type="domain" description="FHA" evidence="1">
    <location>
        <begin position="49"/>
        <end position="109"/>
    </location>
</feature>